<dbReference type="OrthoDB" id="10265994at2759"/>
<accession>A0A6A7BRW1</accession>
<gene>
    <name evidence="3" type="ORF">K470DRAFT_222643</name>
</gene>
<organism evidence="3 4">
    <name type="scientific">Piedraia hortae CBS 480.64</name>
    <dbReference type="NCBI Taxonomy" id="1314780"/>
    <lineage>
        <taxon>Eukaryota</taxon>
        <taxon>Fungi</taxon>
        <taxon>Dikarya</taxon>
        <taxon>Ascomycota</taxon>
        <taxon>Pezizomycotina</taxon>
        <taxon>Dothideomycetes</taxon>
        <taxon>Dothideomycetidae</taxon>
        <taxon>Capnodiales</taxon>
        <taxon>Piedraiaceae</taxon>
        <taxon>Piedraia</taxon>
    </lineage>
</organism>
<dbReference type="CDD" id="cd20393">
    <property type="entry name" value="Tudor_SGF29_rpt1"/>
    <property type="match status" value="1"/>
</dbReference>
<sequence>MSSSNRIRAHNSRDTDVERRLWKEIQDKAIEADSLMNRSNENGAQIIHLEERQAQLIKDGNPASAIIDEQLESLYRANLQITKSIEEIVRGREGVNLLERINVLAGLRESSEEQHVSSQSGRGANNAKRKAIRSGGKLISTIEDDTPSPRISLGPASRLGVKERPSRAGSLPGTREVSVKVEEAESVGSSADAAAVSKNVPVNSRSNRLVLKVGEIVFCRHDAKNYDIKKGEPPEGEGILCRVTNVIGEGKQRRYEVQDADNSGDPPPPQRASVNQLIQIPDSGKGLPDLPKGKGVLAQYPDTTTFYKAVVSEAWRGSVKGDVLVKLLFQDDQEVRGVERRFVLTERQ</sequence>
<dbReference type="InterPro" id="IPR037802">
    <property type="entry name" value="SGF29"/>
</dbReference>
<evidence type="ECO:0000313" key="3">
    <source>
        <dbReference type="EMBL" id="KAF2857802.1"/>
    </source>
</evidence>
<dbReference type="GO" id="GO:0000124">
    <property type="term" value="C:SAGA complex"/>
    <property type="evidence" value="ECO:0007669"/>
    <property type="project" value="InterPro"/>
</dbReference>
<evidence type="ECO:0000256" key="1">
    <source>
        <dbReference type="SAM" id="MobiDB-lite"/>
    </source>
</evidence>
<dbReference type="InterPro" id="IPR010750">
    <property type="entry name" value="SGF29_tudor-like_dom"/>
</dbReference>
<dbReference type="EMBL" id="MU006027">
    <property type="protein sequence ID" value="KAF2857802.1"/>
    <property type="molecule type" value="Genomic_DNA"/>
</dbReference>
<keyword evidence="4" id="KW-1185">Reference proteome</keyword>
<dbReference type="PANTHER" id="PTHR21539:SF0">
    <property type="entry name" value="SAGA-ASSOCIATED FACTOR 29"/>
    <property type="match status" value="1"/>
</dbReference>
<dbReference type="PANTHER" id="PTHR21539">
    <property type="entry name" value="SAGA-ASSOCIATED FACTOR 29"/>
    <property type="match status" value="1"/>
</dbReference>
<dbReference type="InterPro" id="IPR047288">
    <property type="entry name" value="Tudor_SGF29_rpt1"/>
</dbReference>
<protein>
    <recommendedName>
        <fullName evidence="2">SGF29 C-terminal domain-containing protein</fullName>
    </recommendedName>
</protein>
<evidence type="ECO:0000313" key="4">
    <source>
        <dbReference type="Proteomes" id="UP000799421"/>
    </source>
</evidence>
<dbReference type="PROSITE" id="PS51518">
    <property type="entry name" value="SGF29_C"/>
    <property type="match status" value="1"/>
</dbReference>
<reference evidence="3" key="1">
    <citation type="journal article" date="2020" name="Stud. Mycol.">
        <title>101 Dothideomycetes genomes: a test case for predicting lifestyles and emergence of pathogens.</title>
        <authorList>
            <person name="Haridas S."/>
            <person name="Albert R."/>
            <person name="Binder M."/>
            <person name="Bloem J."/>
            <person name="Labutti K."/>
            <person name="Salamov A."/>
            <person name="Andreopoulos B."/>
            <person name="Baker S."/>
            <person name="Barry K."/>
            <person name="Bills G."/>
            <person name="Bluhm B."/>
            <person name="Cannon C."/>
            <person name="Castanera R."/>
            <person name="Culley D."/>
            <person name="Daum C."/>
            <person name="Ezra D."/>
            <person name="Gonzalez J."/>
            <person name="Henrissat B."/>
            <person name="Kuo A."/>
            <person name="Liang C."/>
            <person name="Lipzen A."/>
            <person name="Lutzoni F."/>
            <person name="Magnuson J."/>
            <person name="Mondo S."/>
            <person name="Nolan M."/>
            <person name="Ohm R."/>
            <person name="Pangilinan J."/>
            <person name="Park H.-J."/>
            <person name="Ramirez L."/>
            <person name="Alfaro M."/>
            <person name="Sun H."/>
            <person name="Tritt A."/>
            <person name="Yoshinaga Y."/>
            <person name="Zwiers L.-H."/>
            <person name="Turgeon B."/>
            <person name="Goodwin S."/>
            <person name="Spatafora J."/>
            <person name="Crous P."/>
            <person name="Grigoriev I."/>
        </authorList>
    </citation>
    <scope>NUCLEOTIDE SEQUENCE</scope>
    <source>
        <strain evidence="3">CBS 480.64</strain>
    </source>
</reference>
<feature type="region of interest" description="Disordered" evidence="1">
    <location>
        <begin position="109"/>
        <end position="176"/>
    </location>
</feature>
<dbReference type="Proteomes" id="UP000799421">
    <property type="component" value="Unassembled WGS sequence"/>
</dbReference>
<name>A0A6A7BRW1_9PEZI</name>
<dbReference type="Gene3D" id="2.30.30.140">
    <property type="match status" value="1"/>
</dbReference>
<proteinExistence type="predicted"/>
<dbReference type="AlphaFoldDB" id="A0A6A7BRW1"/>
<dbReference type="Pfam" id="PF07039">
    <property type="entry name" value="SGF29_Tudor"/>
    <property type="match status" value="1"/>
</dbReference>
<evidence type="ECO:0000259" key="2">
    <source>
        <dbReference type="PROSITE" id="PS51518"/>
    </source>
</evidence>
<feature type="domain" description="SGF29 C-terminal" evidence="2">
    <location>
        <begin position="207"/>
        <end position="348"/>
    </location>
</feature>